<reference evidence="2" key="1">
    <citation type="journal article" date="2023" name="IScience">
        <title>Live-bearing cockroach genome reveals convergent evolutionary mechanisms linked to viviparity in insects and beyond.</title>
        <authorList>
            <person name="Fouks B."/>
            <person name="Harrison M.C."/>
            <person name="Mikhailova A.A."/>
            <person name="Marchal E."/>
            <person name="English S."/>
            <person name="Carruthers M."/>
            <person name="Jennings E.C."/>
            <person name="Chiamaka E.L."/>
            <person name="Frigard R.A."/>
            <person name="Pippel M."/>
            <person name="Attardo G.M."/>
            <person name="Benoit J.B."/>
            <person name="Bornberg-Bauer E."/>
            <person name="Tobe S.S."/>
        </authorList>
    </citation>
    <scope>NUCLEOTIDE SEQUENCE</scope>
    <source>
        <strain evidence="2">Stay&amp;Tobe</strain>
    </source>
</reference>
<organism evidence="2 3">
    <name type="scientific">Diploptera punctata</name>
    <name type="common">Pacific beetle cockroach</name>
    <dbReference type="NCBI Taxonomy" id="6984"/>
    <lineage>
        <taxon>Eukaryota</taxon>
        <taxon>Metazoa</taxon>
        <taxon>Ecdysozoa</taxon>
        <taxon>Arthropoda</taxon>
        <taxon>Hexapoda</taxon>
        <taxon>Insecta</taxon>
        <taxon>Pterygota</taxon>
        <taxon>Neoptera</taxon>
        <taxon>Polyneoptera</taxon>
        <taxon>Dictyoptera</taxon>
        <taxon>Blattodea</taxon>
        <taxon>Blaberoidea</taxon>
        <taxon>Blaberidae</taxon>
        <taxon>Diplopterinae</taxon>
        <taxon>Diploptera</taxon>
    </lineage>
</organism>
<feature type="non-terminal residue" evidence="2">
    <location>
        <position position="1"/>
    </location>
</feature>
<feature type="region of interest" description="Disordered" evidence="1">
    <location>
        <begin position="1"/>
        <end position="27"/>
    </location>
</feature>
<comment type="caution">
    <text evidence="2">The sequence shown here is derived from an EMBL/GenBank/DDBJ whole genome shotgun (WGS) entry which is preliminary data.</text>
</comment>
<feature type="region of interest" description="Disordered" evidence="1">
    <location>
        <begin position="53"/>
        <end position="80"/>
    </location>
</feature>
<dbReference type="AlphaFoldDB" id="A0AAD8EE78"/>
<sequence>MSESASAEHELNLSLHDSNEYGIEEPGITGRIEEKDAPELHVGRKRISKPENWIENKAKRGRNEDKEYTDRKGNIHVAKQ</sequence>
<dbReference type="EMBL" id="JASPKZ010006466">
    <property type="protein sequence ID" value="KAJ9587230.1"/>
    <property type="molecule type" value="Genomic_DNA"/>
</dbReference>
<evidence type="ECO:0000313" key="2">
    <source>
        <dbReference type="EMBL" id="KAJ9587230.1"/>
    </source>
</evidence>
<name>A0AAD8EE78_DIPPU</name>
<evidence type="ECO:0000313" key="3">
    <source>
        <dbReference type="Proteomes" id="UP001233999"/>
    </source>
</evidence>
<evidence type="ECO:0000256" key="1">
    <source>
        <dbReference type="SAM" id="MobiDB-lite"/>
    </source>
</evidence>
<feature type="compositionally biased region" description="Basic and acidic residues" evidence="1">
    <location>
        <begin position="53"/>
        <end position="73"/>
    </location>
</feature>
<feature type="compositionally biased region" description="Basic and acidic residues" evidence="1">
    <location>
        <begin position="1"/>
        <end position="11"/>
    </location>
</feature>
<protein>
    <submittedName>
        <fullName evidence="2">Uncharacterized protein</fullName>
    </submittedName>
</protein>
<keyword evidence="3" id="KW-1185">Reference proteome</keyword>
<dbReference type="Proteomes" id="UP001233999">
    <property type="component" value="Unassembled WGS sequence"/>
</dbReference>
<accession>A0AAD8EE78</accession>
<reference evidence="2" key="2">
    <citation type="submission" date="2023-05" db="EMBL/GenBank/DDBJ databases">
        <authorList>
            <person name="Fouks B."/>
        </authorList>
    </citation>
    <scope>NUCLEOTIDE SEQUENCE</scope>
    <source>
        <strain evidence="2">Stay&amp;Tobe</strain>
        <tissue evidence="2">Testes</tissue>
    </source>
</reference>
<proteinExistence type="predicted"/>
<gene>
    <name evidence="2" type="ORF">L9F63_019254</name>
</gene>